<feature type="compositionally biased region" description="Polar residues" evidence="1">
    <location>
        <begin position="14"/>
        <end position="26"/>
    </location>
</feature>
<evidence type="ECO:0000256" key="1">
    <source>
        <dbReference type="SAM" id="MobiDB-lite"/>
    </source>
</evidence>
<reference evidence="2 3" key="1">
    <citation type="submission" date="2018-05" db="EMBL/GenBank/DDBJ databases">
        <title>Draft genome of Methanospirillum lacunae Ki8-1.</title>
        <authorList>
            <person name="Dueholm M.S."/>
            <person name="Nielsen P.H."/>
            <person name="Bakmann L.F."/>
            <person name="Otzen D.E."/>
        </authorList>
    </citation>
    <scope>NUCLEOTIDE SEQUENCE [LARGE SCALE GENOMIC DNA]</scope>
    <source>
        <strain evidence="2 3">Ki8-1</strain>
    </source>
</reference>
<keyword evidence="3" id="KW-1185">Reference proteome</keyword>
<comment type="caution">
    <text evidence="2">The sequence shown here is derived from an EMBL/GenBank/DDBJ whole genome shotgun (WGS) entry which is preliminary data.</text>
</comment>
<dbReference type="Proteomes" id="UP000245657">
    <property type="component" value="Unassembled WGS sequence"/>
</dbReference>
<feature type="region of interest" description="Disordered" evidence="1">
    <location>
        <begin position="1"/>
        <end position="26"/>
    </location>
</feature>
<name>A0A2V2MTI6_9EURY</name>
<organism evidence="2 3">
    <name type="scientific">Methanospirillum lacunae</name>
    <dbReference type="NCBI Taxonomy" id="668570"/>
    <lineage>
        <taxon>Archaea</taxon>
        <taxon>Methanobacteriati</taxon>
        <taxon>Methanobacteriota</taxon>
        <taxon>Stenosarchaea group</taxon>
        <taxon>Methanomicrobia</taxon>
        <taxon>Methanomicrobiales</taxon>
        <taxon>Methanospirillaceae</taxon>
        <taxon>Methanospirillum</taxon>
    </lineage>
</organism>
<sequence length="70" mass="7697">MALQEVGLYETSGRDSTSTPSNNQKMVNTGVTISIGNSVLNVLIIFTAENTLDLWKGFTVFTVLEEERSK</sequence>
<dbReference type="EMBL" id="QGMY01000008">
    <property type="protein sequence ID" value="PWR71342.1"/>
    <property type="molecule type" value="Genomic_DNA"/>
</dbReference>
<evidence type="ECO:0000313" key="3">
    <source>
        <dbReference type="Proteomes" id="UP000245657"/>
    </source>
</evidence>
<dbReference type="AlphaFoldDB" id="A0A2V2MTI6"/>
<protein>
    <submittedName>
        <fullName evidence="2">Uncharacterized protein</fullName>
    </submittedName>
</protein>
<gene>
    <name evidence="2" type="ORF">DK846_10780</name>
</gene>
<evidence type="ECO:0000313" key="2">
    <source>
        <dbReference type="EMBL" id="PWR71342.1"/>
    </source>
</evidence>
<accession>A0A2V2MTI6</accession>
<proteinExistence type="predicted"/>